<accession>F3KPN5</accession>
<gene>
    <name evidence="6" type="ORF">HGR_01974</name>
</gene>
<keyword evidence="7" id="KW-1185">Reference proteome</keyword>
<dbReference type="AlphaFoldDB" id="F3KPN5"/>
<dbReference type="InterPro" id="IPR003439">
    <property type="entry name" value="ABC_transporter-like_ATP-bd"/>
</dbReference>
<keyword evidence="2" id="KW-0472">Membrane</keyword>
<keyword evidence="1" id="KW-0813">Transport</keyword>
<name>F3KPN5_9BURK</name>
<dbReference type="STRING" id="887062.HGR_01974"/>
<dbReference type="EMBL" id="AEGR01000024">
    <property type="protein sequence ID" value="EGI78293.1"/>
    <property type="molecule type" value="Genomic_DNA"/>
</dbReference>
<reference evidence="6 7" key="1">
    <citation type="journal article" date="2011" name="EMBO J.">
        <title>Structural diversity of bacterial flagellar motors.</title>
        <authorList>
            <person name="Chen S."/>
            <person name="Beeby M."/>
            <person name="Murphy G.E."/>
            <person name="Leadbetter J.R."/>
            <person name="Hendrixson D.R."/>
            <person name="Briegel A."/>
            <person name="Li Z."/>
            <person name="Shi J."/>
            <person name="Tocheva E.I."/>
            <person name="Muller A."/>
            <person name="Dobro M.J."/>
            <person name="Jensen G.J."/>
        </authorList>
    </citation>
    <scope>NUCLEOTIDE SEQUENCE [LARGE SCALE GENOMIC DNA]</scope>
    <source>
        <strain evidence="6 7">ATCC 19624</strain>
    </source>
</reference>
<comment type="caution">
    <text evidence="6">The sequence shown here is derived from an EMBL/GenBank/DDBJ whole genome shotgun (WGS) entry which is preliminary data.</text>
</comment>
<evidence type="ECO:0000256" key="3">
    <source>
        <dbReference type="ARBA" id="ARBA00022741"/>
    </source>
</evidence>
<feature type="domain" description="ABC transporter" evidence="5">
    <location>
        <begin position="61"/>
        <end position="288"/>
    </location>
</feature>
<evidence type="ECO:0000313" key="7">
    <source>
        <dbReference type="Proteomes" id="UP000016368"/>
    </source>
</evidence>
<organism evidence="6 7">
    <name type="scientific">Hylemonella gracilis ATCC 19624</name>
    <dbReference type="NCBI Taxonomy" id="887062"/>
    <lineage>
        <taxon>Bacteria</taxon>
        <taxon>Pseudomonadati</taxon>
        <taxon>Pseudomonadota</taxon>
        <taxon>Betaproteobacteria</taxon>
        <taxon>Burkholderiales</taxon>
        <taxon>Comamonadaceae</taxon>
        <taxon>Hylemonella</taxon>
    </lineage>
</organism>
<keyword evidence="3" id="KW-0547">Nucleotide-binding</keyword>
<evidence type="ECO:0000259" key="5">
    <source>
        <dbReference type="PROSITE" id="PS50893"/>
    </source>
</evidence>
<dbReference type="PROSITE" id="PS50893">
    <property type="entry name" value="ABC_TRANSPORTER_2"/>
    <property type="match status" value="1"/>
</dbReference>
<dbReference type="GO" id="GO:0016887">
    <property type="term" value="F:ATP hydrolysis activity"/>
    <property type="evidence" value="ECO:0007669"/>
    <property type="project" value="InterPro"/>
</dbReference>
<proteinExistence type="predicted"/>
<dbReference type="eggNOG" id="COG1116">
    <property type="taxonomic scope" value="Bacteria"/>
</dbReference>
<keyword evidence="2" id="KW-1003">Cell membrane</keyword>
<dbReference type="SMART" id="SM00382">
    <property type="entry name" value="AAA"/>
    <property type="match status" value="1"/>
</dbReference>
<dbReference type="SUPFAM" id="SSF52540">
    <property type="entry name" value="P-loop containing nucleoside triphosphate hydrolases"/>
    <property type="match status" value="1"/>
</dbReference>
<dbReference type="Pfam" id="PF00005">
    <property type="entry name" value="ABC_tran"/>
    <property type="match status" value="1"/>
</dbReference>
<keyword evidence="4" id="KW-0067">ATP-binding</keyword>
<evidence type="ECO:0000256" key="1">
    <source>
        <dbReference type="ARBA" id="ARBA00022448"/>
    </source>
</evidence>
<dbReference type="PANTHER" id="PTHR42781">
    <property type="entry name" value="SPERMIDINE/PUTRESCINE IMPORT ATP-BINDING PROTEIN POTA"/>
    <property type="match status" value="1"/>
</dbReference>
<dbReference type="Proteomes" id="UP000016368">
    <property type="component" value="Unassembled WGS sequence"/>
</dbReference>
<dbReference type="InterPro" id="IPR003593">
    <property type="entry name" value="AAA+_ATPase"/>
</dbReference>
<dbReference type="PANTHER" id="PTHR42781:SF8">
    <property type="entry name" value="BICARBONATE TRANSPORT ATP-BINDING PROTEIN CMPC"/>
    <property type="match status" value="1"/>
</dbReference>
<evidence type="ECO:0000256" key="4">
    <source>
        <dbReference type="ARBA" id="ARBA00022840"/>
    </source>
</evidence>
<dbReference type="GO" id="GO:0005524">
    <property type="term" value="F:ATP binding"/>
    <property type="evidence" value="ECO:0007669"/>
    <property type="project" value="UniProtKB-KW"/>
</dbReference>
<evidence type="ECO:0000313" key="6">
    <source>
        <dbReference type="EMBL" id="EGI78293.1"/>
    </source>
</evidence>
<protein>
    <submittedName>
        <fullName evidence="6">ABC transporter</fullName>
    </submittedName>
</protein>
<dbReference type="Gene3D" id="3.40.50.300">
    <property type="entry name" value="P-loop containing nucleotide triphosphate hydrolases"/>
    <property type="match status" value="1"/>
</dbReference>
<dbReference type="InterPro" id="IPR027417">
    <property type="entry name" value="P-loop_NTPase"/>
</dbReference>
<evidence type="ECO:0000256" key="2">
    <source>
        <dbReference type="ARBA" id="ARBA00022475"/>
    </source>
</evidence>
<dbReference type="InterPro" id="IPR050093">
    <property type="entry name" value="ABC_SmlMolc_Importer"/>
</dbReference>
<sequence>MEDERSAESLQASERPLFIGGRRQHVARSVGENIMSEVLNAPVVADVPLAPFRPGPAGTHITIRSLTKYFAGWPLYENFDLDIPKGKIVSVFGPNGCGKSTLINMIAGLVPIDSGEILFDGKSLQDTKIGYVFQNYREAMFPWMRTIDNIAYPLKLEGQSKAEVDRRMAELVASFDVKFDLNRYPYELSGGQQQTASIMRALAPKPEVLFLDEPFSALDFEMTLFIREKLQEVFMQTGTTMLLVSHDLEEAVYLADQVLLLTKRPTRVAEILPYDDARPRTVETLSEASFVATKKKSLEIFQREVRR</sequence>